<evidence type="ECO:0000313" key="2">
    <source>
        <dbReference type="Proteomes" id="UP001558652"/>
    </source>
</evidence>
<sequence>MASKRQNIFDKNTKQETTEMDMLIDIDQYRDSFAQDKVVSHAAVNSNTMNFSTSLMLMVLAAGVAESYVIPQYLSIDGDYLIPYGELESHIDEKGDRPKEISISVLVWAPAVLDLLDWGMTIKSGKEGAENLYTLEEHTWAILAMENHATILASEGLSSFEMDPNFINSLSMME</sequence>
<dbReference type="EMBL" id="JBFDAA010000002">
    <property type="protein sequence ID" value="KAL1139389.1"/>
    <property type="molecule type" value="Genomic_DNA"/>
</dbReference>
<keyword evidence="2" id="KW-1185">Reference proteome</keyword>
<protein>
    <submittedName>
        <fullName evidence="1">Uncharacterized protein</fullName>
    </submittedName>
</protein>
<gene>
    <name evidence="1" type="ORF">AAG570_006373</name>
</gene>
<evidence type="ECO:0000313" key="1">
    <source>
        <dbReference type="EMBL" id="KAL1139389.1"/>
    </source>
</evidence>
<comment type="caution">
    <text evidence="1">The sequence shown here is derived from an EMBL/GenBank/DDBJ whole genome shotgun (WGS) entry which is preliminary data.</text>
</comment>
<organism evidence="1 2">
    <name type="scientific">Ranatra chinensis</name>
    <dbReference type="NCBI Taxonomy" id="642074"/>
    <lineage>
        <taxon>Eukaryota</taxon>
        <taxon>Metazoa</taxon>
        <taxon>Ecdysozoa</taxon>
        <taxon>Arthropoda</taxon>
        <taxon>Hexapoda</taxon>
        <taxon>Insecta</taxon>
        <taxon>Pterygota</taxon>
        <taxon>Neoptera</taxon>
        <taxon>Paraneoptera</taxon>
        <taxon>Hemiptera</taxon>
        <taxon>Heteroptera</taxon>
        <taxon>Panheteroptera</taxon>
        <taxon>Nepomorpha</taxon>
        <taxon>Nepidae</taxon>
        <taxon>Ranatrinae</taxon>
        <taxon>Ranatra</taxon>
    </lineage>
</organism>
<dbReference type="AlphaFoldDB" id="A0ABD0YTS7"/>
<accession>A0ABD0YTS7</accession>
<name>A0ABD0YTS7_9HEMI</name>
<dbReference type="Proteomes" id="UP001558652">
    <property type="component" value="Unassembled WGS sequence"/>
</dbReference>
<reference evidence="1 2" key="1">
    <citation type="submission" date="2024-07" db="EMBL/GenBank/DDBJ databases">
        <title>Chromosome-level genome assembly of the water stick insect Ranatra chinensis (Heteroptera: Nepidae).</title>
        <authorList>
            <person name="Liu X."/>
        </authorList>
    </citation>
    <scope>NUCLEOTIDE SEQUENCE [LARGE SCALE GENOMIC DNA]</scope>
    <source>
        <strain evidence="1">Cailab_2021Rc</strain>
        <tissue evidence="1">Muscle</tissue>
    </source>
</reference>
<proteinExistence type="predicted"/>